<proteinExistence type="predicted"/>
<name>A0A1W2LWR5_9PSEU</name>
<feature type="compositionally biased region" description="Basic and acidic residues" evidence="1">
    <location>
        <begin position="91"/>
        <end position="119"/>
    </location>
</feature>
<evidence type="ECO:0000313" key="4">
    <source>
        <dbReference type="Proteomes" id="UP000076660"/>
    </source>
</evidence>
<evidence type="ECO:0000313" key="3">
    <source>
        <dbReference type="EMBL" id="ONF70975.1"/>
    </source>
</evidence>
<sequence length="119" mass="13103">MARRSGFPPQPPVRARPQGAGALPREFPGRPRRPALRLARVGPSTTRRSAMSKRFRKGDKVRWNSHGGHAEGEVLKEITSDTEAGGRTVRASKEEPQYLVRSDKSGGEAVHKPEALEKL</sequence>
<accession>A0A1W2LWR5</accession>
<feature type="region of interest" description="Disordered" evidence="1">
    <location>
        <begin position="1"/>
        <end position="68"/>
    </location>
</feature>
<dbReference type="Gene3D" id="2.30.30.1060">
    <property type="match status" value="1"/>
</dbReference>
<feature type="region of interest" description="Disordered" evidence="1">
    <location>
        <begin position="81"/>
        <end position="119"/>
    </location>
</feature>
<dbReference type="InterPro" id="IPR021331">
    <property type="entry name" value="Hva1_TUDOR"/>
</dbReference>
<dbReference type="Pfam" id="PF11160">
    <property type="entry name" value="Hva1_TUDOR"/>
    <property type="match status" value="1"/>
</dbReference>
<protein>
    <recommendedName>
        <fullName evidence="2">Hypervirulence associated protein TUDOR domain-containing protein</fullName>
    </recommendedName>
</protein>
<gene>
    <name evidence="3" type="ORF">AVR91_0214745</name>
</gene>
<evidence type="ECO:0000259" key="2">
    <source>
        <dbReference type="Pfam" id="PF11160"/>
    </source>
</evidence>
<feature type="domain" description="Hypervirulence associated protein TUDOR" evidence="2">
    <location>
        <begin position="58"/>
        <end position="116"/>
    </location>
</feature>
<comment type="caution">
    <text evidence="3">The sequence shown here is derived from an EMBL/GenBank/DDBJ whole genome shotgun (WGS) entry which is preliminary data.</text>
</comment>
<dbReference type="AlphaFoldDB" id="A0A1W2LWR5"/>
<organism evidence="3 4">
    <name type="scientific">Amycolatopsis keratiniphila subsp. keratiniphila</name>
    <dbReference type="NCBI Taxonomy" id="227715"/>
    <lineage>
        <taxon>Bacteria</taxon>
        <taxon>Bacillati</taxon>
        <taxon>Actinomycetota</taxon>
        <taxon>Actinomycetes</taxon>
        <taxon>Pseudonocardiales</taxon>
        <taxon>Pseudonocardiaceae</taxon>
        <taxon>Amycolatopsis</taxon>
        <taxon>Amycolatopsis japonica group</taxon>
    </lineage>
</organism>
<dbReference type="Proteomes" id="UP000076660">
    <property type="component" value="Unassembled WGS sequence"/>
</dbReference>
<dbReference type="EMBL" id="LQMT02000013">
    <property type="protein sequence ID" value="ONF70975.1"/>
    <property type="molecule type" value="Genomic_DNA"/>
</dbReference>
<reference evidence="3 4" key="1">
    <citation type="submission" date="2016-12" db="EMBL/GenBank/DDBJ databases">
        <title>Amycolatopsis keratiniphila subsp. keratiniphila genome sequencing and assembly.</title>
        <authorList>
            <person name="Mayilraj S."/>
            <person name="Kaur N."/>
        </authorList>
    </citation>
    <scope>NUCLEOTIDE SEQUENCE [LARGE SCALE GENOMIC DNA]</scope>
    <source>
        <strain evidence="3 4">DSM 44409</strain>
    </source>
</reference>
<feature type="compositionally biased region" description="Basic and acidic residues" evidence="1">
    <location>
        <begin position="58"/>
        <end position="68"/>
    </location>
</feature>
<evidence type="ECO:0000256" key="1">
    <source>
        <dbReference type="SAM" id="MobiDB-lite"/>
    </source>
</evidence>